<comment type="caution">
    <text evidence="2">The sequence shown here is derived from an EMBL/GenBank/DDBJ whole genome shotgun (WGS) entry which is preliminary data.</text>
</comment>
<reference evidence="2 3" key="1">
    <citation type="submission" date="2017-04" db="EMBL/GenBank/DDBJ databases">
        <title>Draft genome of the yeast Clavispora lusitaniae type strain CBS 6936.</title>
        <authorList>
            <person name="Durrens P."/>
            <person name="Klopp C."/>
            <person name="Biteau N."/>
            <person name="Fitton-Ouhabi V."/>
            <person name="Dementhon K."/>
            <person name="Accoceberry I."/>
            <person name="Sherman D.J."/>
            <person name="Noel T."/>
        </authorList>
    </citation>
    <scope>NUCLEOTIDE SEQUENCE [LARGE SCALE GENOMIC DNA]</scope>
    <source>
        <strain evidence="2 3">CBS 6936</strain>
    </source>
</reference>
<evidence type="ECO:0000256" key="1">
    <source>
        <dbReference type="SAM" id="MobiDB-lite"/>
    </source>
</evidence>
<protein>
    <submittedName>
        <fullName evidence="2">Uncharacterized protein</fullName>
    </submittedName>
</protein>
<accession>A0AA91T333</accession>
<dbReference type="EMBL" id="LYUB02000004">
    <property type="protein sequence ID" value="OVF09766.1"/>
    <property type="molecule type" value="Genomic_DNA"/>
</dbReference>
<organism evidence="2 3">
    <name type="scientific">Clavispora lusitaniae</name>
    <name type="common">Candida lusitaniae</name>
    <dbReference type="NCBI Taxonomy" id="36911"/>
    <lineage>
        <taxon>Eukaryota</taxon>
        <taxon>Fungi</taxon>
        <taxon>Dikarya</taxon>
        <taxon>Ascomycota</taxon>
        <taxon>Saccharomycotina</taxon>
        <taxon>Pichiomycetes</taxon>
        <taxon>Metschnikowiaceae</taxon>
        <taxon>Clavispora</taxon>
    </lineage>
</organism>
<dbReference type="Proteomes" id="UP000195602">
    <property type="component" value="Unassembled WGS sequence"/>
</dbReference>
<proteinExistence type="predicted"/>
<evidence type="ECO:0000313" key="3">
    <source>
        <dbReference type="Proteomes" id="UP000195602"/>
    </source>
</evidence>
<name>A0AA91T333_CLALS</name>
<gene>
    <name evidence="2" type="ORF">A9F13_04g02684</name>
</gene>
<dbReference type="AlphaFoldDB" id="A0AA91T333"/>
<sequence length="93" mass="10021">MSRFNPSEFDSPAGNSDTPNTDPPPVATSNCATAIALRLSETSFCRRIQSTGGGHKGPNGGTELFVHWSHAALSRFGRCHYLRGTWAFGPRVT</sequence>
<dbReference type="KEGG" id="clus:A9F13_04g02684"/>
<evidence type="ECO:0000313" key="2">
    <source>
        <dbReference type="EMBL" id="OVF09766.1"/>
    </source>
</evidence>
<feature type="region of interest" description="Disordered" evidence="1">
    <location>
        <begin position="1"/>
        <end position="28"/>
    </location>
</feature>